<dbReference type="Proteomes" id="UP000394068">
    <property type="component" value="Unassembled WGS sequence"/>
</dbReference>
<dbReference type="AlphaFoldDB" id="A0A4U9XJ40"/>
<feature type="transmembrane region" description="Helical" evidence="1">
    <location>
        <begin position="157"/>
        <end position="180"/>
    </location>
</feature>
<feature type="transmembrane region" description="Helical" evidence="1">
    <location>
        <begin position="125"/>
        <end position="145"/>
    </location>
</feature>
<feature type="transmembrane region" description="Helical" evidence="1">
    <location>
        <begin position="44"/>
        <end position="63"/>
    </location>
</feature>
<evidence type="ECO:0000256" key="1">
    <source>
        <dbReference type="SAM" id="Phobius"/>
    </source>
</evidence>
<feature type="transmembrane region" description="Helical" evidence="1">
    <location>
        <begin position="99"/>
        <end position="119"/>
    </location>
</feature>
<dbReference type="Pfam" id="PF14808">
    <property type="entry name" value="TMEM164"/>
    <property type="match status" value="1"/>
</dbReference>
<dbReference type="NCBIfam" id="TIGR02206">
    <property type="entry name" value="intg_mem_TP0381"/>
    <property type="match status" value="1"/>
</dbReference>
<dbReference type="RefSeq" id="WP_077322075.1">
    <property type="nucleotide sequence ID" value="NZ_CABEHT010000001.1"/>
</dbReference>
<keyword evidence="1" id="KW-0812">Transmembrane</keyword>
<proteinExistence type="predicted"/>
<accession>A0A4U9XJ40</accession>
<name>A0A4U9XJ40_9STRE</name>
<feature type="transmembrane region" description="Helical" evidence="1">
    <location>
        <begin position="16"/>
        <end position="37"/>
    </location>
</feature>
<dbReference type="InterPro" id="IPR011737">
    <property type="entry name" value="CHP02206_TP0381"/>
</dbReference>
<organism evidence="2 3">
    <name type="scientific">Streptococcus pseudoporcinus</name>
    <dbReference type="NCBI Taxonomy" id="361101"/>
    <lineage>
        <taxon>Bacteria</taxon>
        <taxon>Bacillati</taxon>
        <taxon>Bacillota</taxon>
        <taxon>Bacilli</taxon>
        <taxon>Lactobacillales</taxon>
        <taxon>Streptococcaceae</taxon>
        <taxon>Streptococcus</taxon>
    </lineage>
</organism>
<dbReference type="EMBL" id="CABEHT010000001">
    <property type="protein sequence ID" value="VTS12782.1"/>
    <property type="molecule type" value="Genomic_DNA"/>
</dbReference>
<evidence type="ECO:0000313" key="3">
    <source>
        <dbReference type="Proteomes" id="UP000394068"/>
    </source>
</evidence>
<evidence type="ECO:0000313" key="2">
    <source>
        <dbReference type="EMBL" id="VTS12782.1"/>
    </source>
</evidence>
<keyword evidence="1" id="KW-1133">Transmembrane helix</keyword>
<feature type="transmembrane region" description="Helical" evidence="1">
    <location>
        <begin position="69"/>
        <end position="87"/>
    </location>
</feature>
<keyword evidence="1" id="KW-0472">Membrane</keyword>
<sequence>MNFFVLTPTELPRISLQFYLLCLLLLPVLIYLTLNYYHKKSFRYFFLGLQLFQLITFYGWYILKGFPAAEALPLYHCRIGMLAIFLFPNKSKLKQLMMLLGIGGSILALFSPDLYPYPLIHVTNFAFYLGHYALLVNALIYLLYYYDKELSSSVFSLTFLATLHFSLMIVNILTGGNYGFVMELPLLHSRHLVGNFCLLTLGLWLLAKLVELVHIRYCLKEEAFVPVAKG</sequence>
<reference evidence="2 3" key="1">
    <citation type="submission" date="2019-05" db="EMBL/GenBank/DDBJ databases">
        <authorList>
            <consortium name="Pathogen Informatics"/>
        </authorList>
    </citation>
    <scope>NUCLEOTIDE SEQUENCE [LARGE SCALE GENOMIC DNA]</scope>
    <source>
        <strain evidence="2 3">NCTC5386</strain>
    </source>
</reference>
<protein>
    <submittedName>
        <fullName evidence="2">Membrane protein</fullName>
    </submittedName>
</protein>
<feature type="transmembrane region" description="Helical" evidence="1">
    <location>
        <begin position="192"/>
        <end position="210"/>
    </location>
</feature>
<gene>
    <name evidence="2" type="ORF">NCTC5386_00616</name>
</gene>